<organism evidence="11 12">
    <name type="scientific">Trichoderma harzianum</name>
    <name type="common">Hypocrea lixii</name>
    <dbReference type="NCBI Taxonomy" id="5544"/>
    <lineage>
        <taxon>Eukaryota</taxon>
        <taxon>Fungi</taxon>
        <taxon>Dikarya</taxon>
        <taxon>Ascomycota</taxon>
        <taxon>Pezizomycotina</taxon>
        <taxon>Sordariomycetes</taxon>
        <taxon>Hypocreomycetidae</taxon>
        <taxon>Hypocreales</taxon>
        <taxon>Hypocreaceae</taxon>
        <taxon>Trichoderma</taxon>
    </lineage>
</organism>
<comment type="cofactor">
    <cofactor evidence="1 9">
        <name>Fe(2+)</name>
        <dbReference type="ChEBI" id="CHEBI:29033"/>
    </cofactor>
</comment>
<dbReference type="InterPro" id="IPR014710">
    <property type="entry name" value="RmlC-like_jellyroll"/>
</dbReference>
<gene>
    <name evidence="9" type="primary">BNA1</name>
    <name evidence="11" type="ORF">THARTR1_03006</name>
</gene>
<dbReference type="PANTHER" id="PTHR15497:SF1">
    <property type="entry name" value="3-HYDROXYANTHRANILATE 3,4-DIOXYGENASE"/>
    <property type="match status" value="1"/>
</dbReference>
<feature type="binding site" evidence="9">
    <location>
        <position position="658"/>
    </location>
    <ligand>
        <name>a divalent metal cation</name>
        <dbReference type="ChEBI" id="CHEBI:60240"/>
    </ligand>
</feature>
<evidence type="ECO:0000313" key="12">
    <source>
        <dbReference type="Proteomes" id="UP000236290"/>
    </source>
</evidence>
<dbReference type="GO" id="GO:0005737">
    <property type="term" value="C:cytoplasm"/>
    <property type="evidence" value="ECO:0007669"/>
    <property type="project" value="UniProtKB-SubCell"/>
</dbReference>
<dbReference type="SUPFAM" id="SSF51182">
    <property type="entry name" value="RmlC-like cupins"/>
    <property type="match status" value="1"/>
</dbReference>
<keyword evidence="5 9" id="KW-0479">Metal-binding</keyword>
<comment type="catalytic activity">
    <reaction evidence="9">
        <text>3-hydroxyanthranilate + O2 = (2Z,4Z)-2-amino-3-carboxymuconate 6-semialdehyde</text>
        <dbReference type="Rhea" id="RHEA:17953"/>
        <dbReference type="ChEBI" id="CHEBI:15379"/>
        <dbReference type="ChEBI" id="CHEBI:36559"/>
        <dbReference type="ChEBI" id="CHEBI:77612"/>
        <dbReference type="EC" id="1.13.11.6"/>
    </reaction>
</comment>
<evidence type="ECO:0000256" key="6">
    <source>
        <dbReference type="ARBA" id="ARBA00022964"/>
    </source>
</evidence>
<dbReference type="Pfam" id="PF06052">
    <property type="entry name" value="3-HAO"/>
    <property type="match status" value="1"/>
</dbReference>
<dbReference type="Gene3D" id="6.10.140.2220">
    <property type="match status" value="1"/>
</dbReference>
<comment type="similarity">
    <text evidence="9">Belongs to the 3-HAO family.</text>
</comment>
<dbReference type="GO" id="GO:0006569">
    <property type="term" value="P:L-tryptophan catabolic process"/>
    <property type="evidence" value="ECO:0007669"/>
    <property type="project" value="UniProtKB-UniRule"/>
</dbReference>
<evidence type="ECO:0000256" key="5">
    <source>
        <dbReference type="ARBA" id="ARBA00022723"/>
    </source>
</evidence>
<sequence>MNAIEEAFSASLNTLDPDVNASLTRQFRWPIHKDKALCSYIMSTVQAPEGSLSIKESSIPEAGSGLFINRDLAEGELIFTSVPLVLCAEVGQHMEACDFCFQQRRRVFHPVEDRFLQPGESCWQRAWDTGHLYECSLLAGASTDVETRTLYRLLILMRKKVLLVQQVKALARLEHEVSNFEWRSKKTWPRVLNTVREAKERTKSELSFGEILMLYGIIRCNSLPVDQTYRNAPLGNALDLGGALLNHCCNPNVVIVFNSTQVQVRALTKLKAGEELLHCYRDIAYDFTFRNPRIAARYQFRCHCGRCQVESDRHYRETKTNIETDVLPLILTTQAALFDVIDEAKKQAFATPSTFNIALQLGKVDKILKTGYGGGVWPNNLEPLPTVLKALAALCERQGDLINSIRIRIKALAYTKWRKGLPWSEDLIDFVLSLSTLTMFPSHPSLRDPTLPKHKEFQDIFIGYLHALHGILVNFYGPQGRTTGIVHAFLQQEKANYNGPMPSTRAFRRRFKASQENILKWAGVEEGLWISYHSTLQMLGPPVNLPKWLEANSHLLQPPINNYCVYNDDFTVMIVGGPNARTDYHINQTPEWFYQYRGAMMLKVVDGSAFRDIIIREGDMFLLPANTPHNPVRFANTVGVVLEQRRPAASIDRMRWYCATCSGEPGAEAVVVHEAAFHCTDLGTQIKQAVEDFRGDEEKRTCRRCGTVADWAPKPGSIPDPNLQ</sequence>
<dbReference type="GO" id="GO:0034354">
    <property type="term" value="P:'de novo' NAD+ biosynthetic process from L-tryptophan"/>
    <property type="evidence" value="ECO:0007669"/>
    <property type="project" value="UniProtKB-UniRule"/>
</dbReference>
<feature type="domain" description="SET" evidence="10">
    <location>
        <begin position="50"/>
        <end position="281"/>
    </location>
</feature>
<comment type="caution">
    <text evidence="11">The sequence shown here is derived from an EMBL/GenBank/DDBJ whole genome shotgun (WGS) entry which is preliminary data.</text>
</comment>
<accession>A0A2K0UHA3</accession>
<reference evidence="11 12" key="1">
    <citation type="submission" date="2017-02" db="EMBL/GenBank/DDBJ databases">
        <title>Genomes of Trichoderma spp. with biocontrol activity.</title>
        <authorList>
            <person name="Gardiner D."/>
            <person name="Kazan K."/>
            <person name="Vos C."/>
            <person name="Harvey P."/>
        </authorList>
    </citation>
    <scope>NUCLEOTIDE SEQUENCE [LARGE SCALE GENOMIC DNA]</scope>
    <source>
        <strain evidence="11 12">Tr1</strain>
    </source>
</reference>
<evidence type="ECO:0000256" key="3">
    <source>
        <dbReference type="ARBA" id="ARBA00022490"/>
    </source>
</evidence>
<evidence type="ECO:0000256" key="9">
    <source>
        <dbReference type="HAMAP-Rule" id="MF_03019"/>
    </source>
</evidence>
<feature type="binding site" evidence="9">
    <location>
        <position position="629"/>
    </location>
    <ligand>
        <name>Fe cation</name>
        <dbReference type="ChEBI" id="CHEBI:24875"/>
        <note>catalytic</note>
    </ligand>
</feature>
<dbReference type="EMBL" id="MTYI01000037">
    <property type="protein sequence ID" value="PNP57164.1"/>
    <property type="molecule type" value="Genomic_DNA"/>
</dbReference>
<dbReference type="Pfam" id="PF00856">
    <property type="entry name" value="SET"/>
    <property type="match status" value="1"/>
</dbReference>
<evidence type="ECO:0000256" key="1">
    <source>
        <dbReference type="ARBA" id="ARBA00001954"/>
    </source>
</evidence>
<keyword evidence="8 9" id="KW-0408">Iron</keyword>
<keyword evidence="6 9" id="KW-0223">Dioxygenase</keyword>
<keyword evidence="4 9" id="KW-0662">Pyridine nucleotide biosynthesis</keyword>
<evidence type="ECO:0000256" key="7">
    <source>
        <dbReference type="ARBA" id="ARBA00023002"/>
    </source>
</evidence>
<comment type="subcellular location">
    <subcellularLocation>
        <location evidence="9">Cytoplasm</location>
    </subcellularLocation>
</comment>
<feature type="binding site" evidence="9">
    <location>
        <position position="661"/>
    </location>
    <ligand>
        <name>a divalent metal cation</name>
        <dbReference type="ChEBI" id="CHEBI:60240"/>
    </ligand>
</feature>
<comment type="pathway">
    <text evidence="9">Cofactor biosynthesis; NAD(+) biosynthesis; quinolinate from L-kynurenine: step 3/3.</text>
</comment>
<feature type="binding site" evidence="9">
    <location>
        <position position="705"/>
    </location>
    <ligand>
        <name>a divalent metal cation</name>
        <dbReference type="ChEBI" id="CHEBI:60240"/>
    </ligand>
</feature>
<protein>
    <recommendedName>
        <fullName evidence="9">3-hydroxyanthranilate 3,4-dioxygenase</fullName>
        <ecNumber evidence="9">1.13.11.6</ecNumber>
    </recommendedName>
    <alternativeName>
        <fullName evidence="9">3-hydroxyanthranilate oxygenase</fullName>
        <shortName evidence="9">3-HAO</shortName>
    </alternativeName>
    <alternativeName>
        <fullName evidence="9">3-hydroxyanthranilic acid dioxygenase</fullName>
        <shortName evidence="9">HAD</shortName>
    </alternativeName>
    <alternativeName>
        <fullName evidence="9">Biosynthesis of nicotinic acid protein 1</fullName>
    </alternativeName>
</protein>
<dbReference type="CDD" id="cd06123">
    <property type="entry name" value="cupin_HAO"/>
    <property type="match status" value="1"/>
</dbReference>
<proteinExistence type="inferred from homology"/>
<feature type="binding site" evidence="9">
    <location>
        <position position="581"/>
    </location>
    <ligand>
        <name>O2</name>
        <dbReference type="ChEBI" id="CHEBI:15379"/>
    </ligand>
</feature>
<feature type="binding site" evidence="9">
    <location>
        <position position="591"/>
    </location>
    <ligand>
        <name>Fe cation</name>
        <dbReference type="ChEBI" id="CHEBI:24875"/>
        <note>catalytic</note>
    </ligand>
</feature>
<evidence type="ECO:0000313" key="11">
    <source>
        <dbReference type="EMBL" id="PNP57164.1"/>
    </source>
</evidence>
<evidence type="ECO:0000256" key="4">
    <source>
        <dbReference type="ARBA" id="ARBA00022642"/>
    </source>
</evidence>
<dbReference type="FunFam" id="2.60.120.10:FF:000093">
    <property type="entry name" value="3-hydroxyanthranilate 3,4-dioxygenase"/>
    <property type="match status" value="1"/>
</dbReference>
<dbReference type="InterPro" id="IPR046341">
    <property type="entry name" value="SET_dom_sf"/>
</dbReference>
<evidence type="ECO:0000256" key="8">
    <source>
        <dbReference type="ARBA" id="ARBA00023004"/>
    </source>
</evidence>
<name>A0A2K0UHA3_TRIHA</name>
<feature type="binding site" evidence="9">
    <location>
        <position position="643"/>
    </location>
    <ligand>
        <name>substrate</name>
    </ligand>
</feature>
<dbReference type="GO" id="GO:0008198">
    <property type="term" value="F:ferrous iron binding"/>
    <property type="evidence" value="ECO:0007669"/>
    <property type="project" value="UniProtKB-UniRule"/>
</dbReference>
<dbReference type="AlphaFoldDB" id="A0A2K0UHA3"/>
<feature type="binding site" evidence="9">
    <location>
        <position position="591"/>
    </location>
    <ligand>
        <name>substrate</name>
    </ligand>
</feature>
<dbReference type="SUPFAM" id="SSF82199">
    <property type="entry name" value="SET domain"/>
    <property type="match status" value="1"/>
</dbReference>
<dbReference type="PANTHER" id="PTHR15497">
    <property type="entry name" value="3-HYDROXYANTHRANILATE 3,4-DIOXYGENASE"/>
    <property type="match status" value="1"/>
</dbReference>
<dbReference type="PROSITE" id="PS50280">
    <property type="entry name" value="SET"/>
    <property type="match status" value="1"/>
</dbReference>
<dbReference type="Gene3D" id="2.60.120.10">
    <property type="entry name" value="Jelly Rolls"/>
    <property type="match status" value="1"/>
</dbReference>
<dbReference type="Proteomes" id="UP000236290">
    <property type="component" value="Unassembled WGS sequence"/>
</dbReference>
<dbReference type="InterPro" id="IPR011051">
    <property type="entry name" value="RmlC_Cupin_sf"/>
</dbReference>
<dbReference type="GO" id="GO:0000334">
    <property type="term" value="F:3-hydroxyanthranilate 3,4-dioxygenase activity"/>
    <property type="evidence" value="ECO:0007669"/>
    <property type="project" value="UniProtKB-UniRule"/>
</dbReference>
<dbReference type="UniPathway" id="UPA00253">
    <property type="reaction ID" value="UER00330"/>
</dbReference>
<feature type="binding site" evidence="9">
    <location>
        <position position="633"/>
    </location>
    <ligand>
        <name>substrate</name>
    </ligand>
</feature>
<dbReference type="GO" id="GO:0043420">
    <property type="term" value="P:anthranilate metabolic process"/>
    <property type="evidence" value="ECO:0007669"/>
    <property type="project" value="UniProtKB-UniRule"/>
</dbReference>
<dbReference type="InterPro" id="IPR010329">
    <property type="entry name" value="3hydroanth_dOase"/>
</dbReference>
<dbReference type="EC" id="1.13.11.6" evidence="9"/>
<dbReference type="Gene3D" id="2.170.270.10">
    <property type="entry name" value="SET domain"/>
    <property type="match status" value="1"/>
</dbReference>
<feature type="binding site" evidence="9">
    <location>
        <position position="585"/>
    </location>
    <ligand>
        <name>Fe cation</name>
        <dbReference type="ChEBI" id="CHEBI:24875"/>
        <note>catalytic</note>
    </ligand>
</feature>
<comment type="function">
    <text evidence="2 9">Catalyzes the oxidative ring opening of 3-hydroxyanthranilate to 2-amino-3-carboxymuconate semialdehyde, which spontaneously cyclizes to quinolinate.</text>
</comment>
<dbReference type="InterPro" id="IPR001214">
    <property type="entry name" value="SET_dom"/>
</dbReference>
<dbReference type="NCBIfam" id="TIGR03037">
    <property type="entry name" value="anthran_nbaC"/>
    <property type="match status" value="1"/>
</dbReference>
<dbReference type="OrthoDB" id="1028014at2759"/>
<dbReference type="HAMAP" id="MF_00825">
    <property type="entry name" value="3_HAO"/>
    <property type="match status" value="1"/>
</dbReference>
<dbReference type="Gene3D" id="1.10.220.160">
    <property type="match status" value="1"/>
</dbReference>
<evidence type="ECO:0000259" key="10">
    <source>
        <dbReference type="PROSITE" id="PS50280"/>
    </source>
</evidence>
<feature type="binding site" evidence="9">
    <location>
        <position position="702"/>
    </location>
    <ligand>
        <name>a divalent metal cation</name>
        <dbReference type="ChEBI" id="CHEBI:60240"/>
    </ligand>
</feature>
<keyword evidence="7 9" id="KW-0560">Oxidoreductase</keyword>
<dbReference type="GO" id="GO:0019805">
    <property type="term" value="P:quinolinate biosynthetic process"/>
    <property type="evidence" value="ECO:0007669"/>
    <property type="project" value="UniProtKB-UniRule"/>
</dbReference>
<evidence type="ECO:0000256" key="2">
    <source>
        <dbReference type="ARBA" id="ARBA00002752"/>
    </source>
</evidence>
<keyword evidence="3 9" id="KW-0963">Cytoplasm</keyword>